<proteinExistence type="predicted"/>
<organism evidence="1 2">
    <name type="scientific">Paracoccus yeei</name>
    <dbReference type="NCBI Taxonomy" id="147645"/>
    <lineage>
        <taxon>Bacteria</taxon>
        <taxon>Pseudomonadati</taxon>
        <taxon>Pseudomonadota</taxon>
        <taxon>Alphaproteobacteria</taxon>
        <taxon>Rhodobacterales</taxon>
        <taxon>Paracoccaceae</taxon>
        <taxon>Paracoccus</taxon>
    </lineage>
</organism>
<reference evidence="2" key="1">
    <citation type="submission" date="2018-07" db="EMBL/GenBank/DDBJ databases">
        <title>Genome Structure of the Opportunistic Pathogen Paracoccus yeei (Alphaproteobacteria) and Identification of Putative Virulence Factors.</title>
        <authorList>
            <person name="Lasek R."/>
            <person name="Szuplewska M."/>
            <person name="Mitura M."/>
            <person name="Decewicz P."/>
            <person name="Chmielowska C."/>
            <person name="Pawlot A."/>
            <person name="Sentkowska D."/>
            <person name="Czarnecki J."/>
            <person name="Bartosik D."/>
        </authorList>
    </citation>
    <scope>NUCLEOTIDE SEQUENCE [LARGE SCALE GENOMIC DNA]</scope>
    <source>
        <strain evidence="2">CCUG 32053</strain>
    </source>
</reference>
<accession>A0A386ULE8</accession>
<dbReference type="EMBL" id="CP031078">
    <property type="protein sequence ID" value="AYF01543.1"/>
    <property type="molecule type" value="Genomic_DNA"/>
</dbReference>
<evidence type="ECO:0000313" key="1">
    <source>
        <dbReference type="EMBL" id="AYF01543.1"/>
    </source>
</evidence>
<gene>
    <name evidence="1" type="ORF">PY32053_01920</name>
</gene>
<dbReference type="AlphaFoldDB" id="A0A386ULE8"/>
<dbReference type="Proteomes" id="UP000272010">
    <property type="component" value="Chromosome"/>
</dbReference>
<protein>
    <submittedName>
        <fullName evidence="1">Uncharacterized protein</fullName>
    </submittedName>
</protein>
<evidence type="ECO:0000313" key="2">
    <source>
        <dbReference type="Proteomes" id="UP000272010"/>
    </source>
</evidence>
<sequence>MLCPGDGRADRQLWLAVLATALNDAVRGKPGTLDQVTADRWFRAGPDLLIVCELAGLDGPALRQAYLAGSVRPELMRAERRCDMEATE</sequence>
<name>A0A386ULE8_9RHOB</name>